<dbReference type="InterPro" id="IPR000700">
    <property type="entry name" value="PAS-assoc_C"/>
</dbReference>
<accession>A0A8J2ULC7</accession>
<dbReference type="Gene3D" id="3.30.565.10">
    <property type="entry name" value="Histidine kinase-like ATPase, C-terminal domain"/>
    <property type="match status" value="1"/>
</dbReference>
<dbReference type="Pfam" id="PF02518">
    <property type="entry name" value="HATPase_c"/>
    <property type="match status" value="1"/>
</dbReference>
<dbReference type="AlphaFoldDB" id="A0A8J2ULC7"/>
<dbReference type="InterPro" id="IPR011712">
    <property type="entry name" value="Sig_transdc_His_kin_sub3_dim/P"/>
</dbReference>
<dbReference type="Pfam" id="PF00989">
    <property type="entry name" value="PAS"/>
    <property type="match status" value="1"/>
</dbReference>
<evidence type="ECO:0000256" key="3">
    <source>
        <dbReference type="ARBA" id="ARBA00023012"/>
    </source>
</evidence>
<dbReference type="InterPro" id="IPR013767">
    <property type="entry name" value="PAS_fold"/>
</dbReference>
<dbReference type="GO" id="GO:0000155">
    <property type="term" value="F:phosphorelay sensor kinase activity"/>
    <property type="evidence" value="ECO:0007669"/>
    <property type="project" value="InterPro"/>
</dbReference>
<dbReference type="GO" id="GO:0016020">
    <property type="term" value="C:membrane"/>
    <property type="evidence" value="ECO:0007669"/>
    <property type="project" value="InterPro"/>
</dbReference>
<dbReference type="PROSITE" id="PS50113">
    <property type="entry name" value="PAC"/>
    <property type="match status" value="1"/>
</dbReference>
<dbReference type="PANTHER" id="PTHR24421">
    <property type="entry name" value="NITRATE/NITRITE SENSOR PROTEIN NARX-RELATED"/>
    <property type="match status" value="1"/>
</dbReference>
<dbReference type="RefSeq" id="WP_188396213.1">
    <property type="nucleotide sequence ID" value="NZ_BMCG01000004.1"/>
</dbReference>
<dbReference type="SMART" id="SM00091">
    <property type="entry name" value="PAS"/>
    <property type="match status" value="1"/>
</dbReference>
<protein>
    <recommendedName>
        <fullName evidence="8">Histidine kinase</fullName>
    </recommendedName>
</protein>
<dbReference type="SMART" id="SM00387">
    <property type="entry name" value="HATPase_c"/>
    <property type="match status" value="1"/>
</dbReference>
<name>A0A8J2ULC7_9BURK</name>
<dbReference type="InterPro" id="IPR036890">
    <property type="entry name" value="HATPase_C_sf"/>
</dbReference>
<dbReference type="InterPro" id="IPR003594">
    <property type="entry name" value="HATPase_dom"/>
</dbReference>
<dbReference type="Proteomes" id="UP000620266">
    <property type="component" value="Unassembled WGS sequence"/>
</dbReference>
<dbReference type="CDD" id="cd00130">
    <property type="entry name" value="PAS"/>
    <property type="match status" value="1"/>
</dbReference>
<feature type="domain" description="PAC" evidence="5">
    <location>
        <begin position="102"/>
        <end position="158"/>
    </location>
</feature>
<organism evidence="6 7">
    <name type="scientific">Oxalicibacterium flavum</name>
    <dbReference type="NCBI Taxonomy" id="179467"/>
    <lineage>
        <taxon>Bacteria</taxon>
        <taxon>Pseudomonadati</taxon>
        <taxon>Pseudomonadota</taxon>
        <taxon>Betaproteobacteria</taxon>
        <taxon>Burkholderiales</taxon>
        <taxon>Oxalobacteraceae</taxon>
        <taxon>Oxalicibacterium</taxon>
    </lineage>
</organism>
<comment type="caution">
    <text evidence="6">The sequence shown here is derived from an EMBL/GenBank/DDBJ whole genome shotgun (WGS) entry which is preliminary data.</text>
</comment>
<evidence type="ECO:0000259" key="5">
    <source>
        <dbReference type="PROSITE" id="PS50113"/>
    </source>
</evidence>
<dbReference type="SUPFAM" id="SSF55785">
    <property type="entry name" value="PYP-like sensor domain (PAS domain)"/>
    <property type="match status" value="1"/>
</dbReference>
<dbReference type="Gene3D" id="3.30.450.20">
    <property type="entry name" value="PAS domain"/>
    <property type="match status" value="1"/>
</dbReference>
<keyword evidence="3" id="KW-0902">Two-component regulatory system</keyword>
<dbReference type="InterPro" id="IPR000014">
    <property type="entry name" value="PAS"/>
</dbReference>
<evidence type="ECO:0000259" key="4">
    <source>
        <dbReference type="PROSITE" id="PS50112"/>
    </source>
</evidence>
<evidence type="ECO:0008006" key="8">
    <source>
        <dbReference type="Google" id="ProtNLM"/>
    </source>
</evidence>
<dbReference type="GO" id="GO:0046983">
    <property type="term" value="F:protein dimerization activity"/>
    <property type="evidence" value="ECO:0007669"/>
    <property type="project" value="InterPro"/>
</dbReference>
<evidence type="ECO:0000313" key="7">
    <source>
        <dbReference type="Proteomes" id="UP000620266"/>
    </source>
</evidence>
<keyword evidence="7" id="KW-1185">Reference proteome</keyword>
<sequence>MSAAPAEMHAPQRLAQGGRGAQLWRDRLDLLLESTGDGIFGVDMQGNCIFINRAAADMIGWSPDQVLHQNMHHLIHHTHNDGSHYPVEHCPIFHAFSHGLPCHIEDEVLWRKDGSSFQAEYTSHPIVEHTADGAVILGAVATIKDISERKRAEQLLKQANDELERRVAERTGALTRALADLRELAAYLETVRETERTRIAREIHDELGSLLVALKMDVNWLEKRLDDRPLLRRKCDNMGTLIDTAVDNVGRIITDLRPSILDHRGLWAALSWQAQEFIKSAEVTSDMQMHVAAGVGNPERGQATAVFRIFQEILSNIARHAHASSVTIRILVDQPPDPVLYIEVHDDGVGAAREQLNSPQSYGVVGMRERAGYFGGTLTINGLPGQGTCVKLVMPLTMQEDA</sequence>
<dbReference type="NCBIfam" id="TIGR00229">
    <property type="entry name" value="sensory_box"/>
    <property type="match status" value="1"/>
</dbReference>
<dbReference type="GO" id="GO:0006355">
    <property type="term" value="P:regulation of DNA-templated transcription"/>
    <property type="evidence" value="ECO:0007669"/>
    <property type="project" value="InterPro"/>
</dbReference>
<dbReference type="Pfam" id="PF07730">
    <property type="entry name" value="HisKA_3"/>
    <property type="match status" value="1"/>
</dbReference>
<keyword evidence="1" id="KW-0808">Transferase</keyword>
<reference evidence="6" key="1">
    <citation type="journal article" date="2014" name="Int. J. Syst. Evol. Microbiol.">
        <title>Complete genome sequence of Corynebacterium casei LMG S-19264T (=DSM 44701T), isolated from a smear-ripened cheese.</title>
        <authorList>
            <consortium name="US DOE Joint Genome Institute (JGI-PGF)"/>
            <person name="Walter F."/>
            <person name="Albersmeier A."/>
            <person name="Kalinowski J."/>
            <person name="Ruckert C."/>
        </authorList>
    </citation>
    <scope>NUCLEOTIDE SEQUENCE</scope>
    <source>
        <strain evidence="6">CCM 7086</strain>
    </source>
</reference>
<dbReference type="PROSITE" id="PS50112">
    <property type="entry name" value="PAS"/>
    <property type="match status" value="1"/>
</dbReference>
<dbReference type="InterPro" id="IPR035965">
    <property type="entry name" value="PAS-like_dom_sf"/>
</dbReference>
<dbReference type="SUPFAM" id="SSF55874">
    <property type="entry name" value="ATPase domain of HSP90 chaperone/DNA topoisomerase II/histidine kinase"/>
    <property type="match status" value="1"/>
</dbReference>
<reference evidence="6" key="2">
    <citation type="submission" date="2020-09" db="EMBL/GenBank/DDBJ databases">
        <authorList>
            <person name="Sun Q."/>
            <person name="Sedlacek I."/>
        </authorList>
    </citation>
    <scope>NUCLEOTIDE SEQUENCE</scope>
    <source>
        <strain evidence="6">CCM 7086</strain>
    </source>
</reference>
<evidence type="ECO:0000313" key="6">
    <source>
        <dbReference type="EMBL" id="GGC11644.1"/>
    </source>
</evidence>
<proteinExistence type="predicted"/>
<dbReference type="Gene3D" id="1.20.5.1930">
    <property type="match status" value="1"/>
</dbReference>
<keyword evidence="2" id="KW-0418">Kinase</keyword>
<dbReference type="InterPro" id="IPR050482">
    <property type="entry name" value="Sensor_HK_TwoCompSys"/>
</dbReference>
<evidence type="ECO:0000256" key="1">
    <source>
        <dbReference type="ARBA" id="ARBA00022679"/>
    </source>
</evidence>
<dbReference type="CDD" id="cd16917">
    <property type="entry name" value="HATPase_UhpB-NarQ-NarX-like"/>
    <property type="match status" value="1"/>
</dbReference>
<dbReference type="EMBL" id="BMCG01000004">
    <property type="protein sequence ID" value="GGC11644.1"/>
    <property type="molecule type" value="Genomic_DNA"/>
</dbReference>
<gene>
    <name evidence="6" type="ORF">GCM10007205_20960</name>
</gene>
<dbReference type="PANTHER" id="PTHR24421:SF59">
    <property type="entry name" value="OXYGEN SENSOR HISTIDINE KINASE NREB"/>
    <property type="match status" value="1"/>
</dbReference>
<evidence type="ECO:0000256" key="2">
    <source>
        <dbReference type="ARBA" id="ARBA00022777"/>
    </source>
</evidence>
<feature type="domain" description="PAS" evidence="4">
    <location>
        <begin position="24"/>
        <end position="76"/>
    </location>
</feature>